<gene>
    <name evidence="2" type="ORF">V1351_12715</name>
</gene>
<evidence type="ECO:0000313" key="2">
    <source>
        <dbReference type="EMBL" id="WXB75804.1"/>
    </source>
</evidence>
<dbReference type="InterPro" id="IPR029068">
    <property type="entry name" value="Glyas_Bleomycin-R_OHBP_Dase"/>
</dbReference>
<dbReference type="RefSeq" id="WP_338748575.1">
    <property type="nucleotide sequence ID" value="NZ_CP144913.1"/>
</dbReference>
<reference evidence="2 3" key="1">
    <citation type="submission" date="2024-02" db="EMBL/GenBank/DDBJ databases">
        <title>Janibacter sp. nov., isolated from gut of marine sandworm.</title>
        <authorList>
            <person name="Kim B."/>
            <person name="Jun M.O."/>
            <person name="Shin N.-R."/>
        </authorList>
    </citation>
    <scope>NUCLEOTIDE SEQUENCE [LARGE SCALE GENOMIC DNA]</scope>
    <source>
        <strain evidence="2 3">A1S7</strain>
    </source>
</reference>
<dbReference type="Proteomes" id="UP001382727">
    <property type="component" value="Chromosome"/>
</dbReference>
<dbReference type="PROSITE" id="PS51819">
    <property type="entry name" value="VOC"/>
    <property type="match status" value="1"/>
</dbReference>
<dbReference type="Gene3D" id="3.30.720.110">
    <property type="match status" value="1"/>
</dbReference>
<protein>
    <submittedName>
        <fullName evidence="2">VOC family protein</fullName>
    </submittedName>
</protein>
<accession>A0ABZ2MFG2</accession>
<dbReference type="Gene3D" id="3.30.720.120">
    <property type="match status" value="1"/>
</dbReference>
<dbReference type="InterPro" id="IPR004360">
    <property type="entry name" value="Glyas_Fos-R_dOase_dom"/>
</dbReference>
<organism evidence="2 3">
    <name type="scientific">Janibacter alittae</name>
    <dbReference type="NCBI Taxonomy" id="3115209"/>
    <lineage>
        <taxon>Bacteria</taxon>
        <taxon>Bacillati</taxon>
        <taxon>Actinomycetota</taxon>
        <taxon>Actinomycetes</taxon>
        <taxon>Micrococcales</taxon>
        <taxon>Intrasporangiaceae</taxon>
        <taxon>Janibacter</taxon>
    </lineage>
</organism>
<feature type="domain" description="VOC" evidence="1">
    <location>
        <begin position="1"/>
        <end position="120"/>
    </location>
</feature>
<dbReference type="InterPro" id="IPR037523">
    <property type="entry name" value="VOC_core"/>
</dbReference>
<dbReference type="PANTHER" id="PTHR34109:SF1">
    <property type="entry name" value="VOC DOMAIN-CONTAINING PROTEIN"/>
    <property type="match status" value="1"/>
</dbReference>
<keyword evidence="3" id="KW-1185">Reference proteome</keyword>
<dbReference type="Pfam" id="PF00903">
    <property type="entry name" value="Glyoxalase"/>
    <property type="match status" value="1"/>
</dbReference>
<name>A0ABZ2MFG2_9MICO</name>
<dbReference type="PANTHER" id="PTHR34109">
    <property type="entry name" value="BNAUNNG04460D PROTEIN-RELATED"/>
    <property type="match status" value="1"/>
</dbReference>
<evidence type="ECO:0000259" key="1">
    <source>
        <dbReference type="PROSITE" id="PS51819"/>
    </source>
</evidence>
<evidence type="ECO:0000313" key="3">
    <source>
        <dbReference type="Proteomes" id="UP001382727"/>
    </source>
</evidence>
<dbReference type="SUPFAM" id="SSF54593">
    <property type="entry name" value="Glyoxalase/Bleomycin resistance protein/Dihydroxybiphenyl dioxygenase"/>
    <property type="match status" value="1"/>
</dbReference>
<sequence length="124" mass="13119">MNEIQVSPKLVVSDASAAIAFLVEVFDATEGPVHRHDGSIQHATVHLGGRTLSLKDADEHDPVPTPGAIIEVVCADPDTTAERAVAHGAEVIFPVDDQFYGARAGRLVDPWGTQWLVTTPVASA</sequence>
<dbReference type="EMBL" id="CP144913">
    <property type="protein sequence ID" value="WXB75804.1"/>
    <property type="molecule type" value="Genomic_DNA"/>
</dbReference>
<proteinExistence type="predicted"/>